<dbReference type="RefSeq" id="WP_344239734.1">
    <property type="nucleotide sequence ID" value="NZ_BAAAHH010000007.1"/>
</dbReference>
<dbReference type="EMBL" id="BAAAHH010000007">
    <property type="protein sequence ID" value="GAA0947559.1"/>
    <property type="molecule type" value="Genomic_DNA"/>
</dbReference>
<keyword evidence="1" id="KW-0472">Membrane</keyword>
<feature type="transmembrane region" description="Helical" evidence="1">
    <location>
        <begin position="627"/>
        <end position="649"/>
    </location>
</feature>
<evidence type="ECO:0000256" key="1">
    <source>
        <dbReference type="SAM" id="Phobius"/>
    </source>
</evidence>
<protein>
    <recommendedName>
        <fullName evidence="4">ApeA N-terminal domain-containing protein</fullName>
    </recommendedName>
</protein>
<keyword evidence="1" id="KW-0812">Transmembrane</keyword>
<keyword evidence="3" id="KW-1185">Reference proteome</keyword>
<accession>A0ABP4BCU9</accession>
<comment type="caution">
    <text evidence="2">The sequence shown here is derived from an EMBL/GenBank/DDBJ whole genome shotgun (WGS) entry which is preliminary data.</text>
</comment>
<evidence type="ECO:0000313" key="3">
    <source>
        <dbReference type="Proteomes" id="UP001500665"/>
    </source>
</evidence>
<proteinExistence type="predicted"/>
<name>A0ABP4BCU9_9ACTN</name>
<evidence type="ECO:0000313" key="2">
    <source>
        <dbReference type="EMBL" id="GAA0947559.1"/>
    </source>
</evidence>
<reference evidence="3" key="1">
    <citation type="journal article" date="2019" name="Int. J. Syst. Evol. Microbiol.">
        <title>The Global Catalogue of Microorganisms (GCM) 10K type strain sequencing project: providing services to taxonomists for standard genome sequencing and annotation.</title>
        <authorList>
            <consortium name="The Broad Institute Genomics Platform"/>
            <consortium name="The Broad Institute Genome Sequencing Center for Infectious Disease"/>
            <person name="Wu L."/>
            <person name="Ma J."/>
        </authorList>
    </citation>
    <scope>NUCLEOTIDE SEQUENCE [LARGE SCALE GENOMIC DNA]</scope>
    <source>
        <strain evidence="3">JCM 10696</strain>
    </source>
</reference>
<dbReference type="Proteomes" id="UP001500665">
    <property type="component" value="Unassembled WGS sequence"/>
</dbReference>
<sequence length="653" mass="73653">MAGRTVRLDVEWALWGKEPGDHDYRVLACSQSGLTEQKFDQILNRFSIGTPDTLPQVTIVWSGREDGEERIGIAIHESSATPDKVGRRIAVTRYFCVRYEQLAYQPVSYLALYRRLRTLRLPQQGELRIDVDRMRPDEIASSVNEQVMSTAALLLTDKSVCIVCDDKVDLDERLLFLDTVAAMLPYGMRSKLSASTWTSSTAQHNIRLSFTTDARDEAHNVFWGRPTPISSEAQTSQEYMRLLLNHADRKSLIARLAQATDLMGFGPRQSRLPLAVLDQSYREPAHGVDALRETDRPEKVVRSLADALQRQDVDAAKSFIGRLKYLSHDLEVQGRRDELKQILKEELLLSPRPWLEGDYVEEMYGSLLRLTFGRSLSKRTLNEVHGIVHGVFSPLLLDALARMHTYDPVASVSIARRRSSEALQKVLTGYSGAELVHAAAGLDADESFIDTVCKELARRYKSQEGMDSGLAEALERSGFLGGVLETCYPGQYKRQFELMLSLLKVAYGEGALGDQELESALNGTKTMPSRALLSAVAYLYGSGAGDALTDRFLRKKVEEFDLTTTTRDVIRKNMAQRRPKPAPTGGHPVLAPRQDTWQQRADLVRHERSETGWWRRTAGWWKRQMDYLLYLLLSASLVLLIVMIIIFAMEQTP</sequence>
<evidence type="ECO:0008006" key="4">
    <source>
        <dbReference type="Google" id="ProtNLM"/>
    </source>
</evidence>
<organism evidence="2 3">
    <name type="scientific">Actinocorallia libanotica</name>
    <dbReference type="NCBI Taxonomy" id="46162"/>
    <lineage>
        <taxon>Bacteria</taxon>
        <taxon>Bacillati</taxon>
        <taxon>Actinomycetota</taxon>
        <taxon>Actinomycetes</taxon>
        <taxon>Streptosporangiales</taxon>
        <taxon>Thermomonosporaceae</taxon>
        <taxon>Actinocorallia</taxon>
    </lineage>
</organism>
<keyword evidence="1" id="KW-1133">Transmembrane helix</keyword>
<gene>
    <name evidence="2" type="ORF">GCM10009550_23130</name>
</gene>